<keyword evidence="4" id="KW-0812">Transmembrane</keyword>
<organism evidence="5 6">
    <name type="scientific">Bifidobacterium crudilactis</name>
    <dbReference type="NCBI Taxonomy" id="327277"/>
    <lineage>
        <taxon>Bacteria</taxon>
        <taxon>Bacillati</taxon>
        <taxon>Actinomycetota</taxon>
        <taxon>Actinomycetes</taxon>
        <taxon>Bifidobacteriales</taxon>
        <taxon>Bifidobacteriaceae</taxon>
        <taxon>Bifidobacterium</taxon>
    </lineage>
</organism>
<dbReference type="InterPro" id="IPR008928">
    <property type="entry name" value="6-hairpin_glycosidase_sf"/>
</dbReference>
<accession>A0A971ID05</accession>
<evidence type="ECO:0000313" key="6">
    <source>
        <dbReference type="Proteomes" id="UP000767327"/>
    </source>
</evidence>
<comment type="similarity">
    <text evidence="1">Belongs to the glycosyl hydrolase 8 (cellulase D) family.</text>
</comment>
<reference evidence="5" key="2">
    <citation type="submission" date="2020-01" db="EMBL/GenBank/DDBJ databases">
        <authorList>
            <person name="Campanaro S."/>
        </authorList>
    </citation>
    <scope>NUCLEOTIDE SEQUENCE</scope>
    <source>
        <strain evidence="5">AS01afH2WH_6</strain>
    </source>
</reference>
<keyword evidence="4" id="KW-0472">Membrane</keyword>
<dbReference type="InterPro" id="IPR002037">
    <property type="entry name" value="Glyco_hydro_8"/>
</dbReference>
<sequence length="378" mass="42892">MKRISLMWTLAAVITIAYIATMIFVRVGSTTGMQHKLYRQWQQEYVMQESGNQAFINTSNDRSNPVALSEGQGYGMYLTAIAGGKGWATQQNFDDLLNFYLEHRDVVGEHRDTETYLMQWKLEKNNQTWKSHANSATDGDLYIAYSLHLASSSWPSRRSYYQSIERKLIDDILAYEYNTETHTLTVGNWADKQSEYYNLMRTSDVMPTFFEAFHTLSGDARWSTVNNAMLDRMVNLSDQQQTGLLPDFAWVTDTGARPVKGKTVATKFDGDYSSNACRTPMMLASSDDSRAGKVVSKLLKFFESQETITAGYSLAGNRLNDYTSNSFTAPLTFAANLERFQGYSRLKAYRQSMLSETLTTTNYYDATLTVMAVMGDNH</sequence>
<dbReference type="SUPFAM" id="SSF48208">
    <property type="entry name" value="Six-hairpin glycosidases"/>
    <property type="match status" value="1"/>
</dbReference>
<keyword evidence="2" id="KW-0378">Hydrolase</keyword>
<evidence type="ECO:0000256" key="2">
    <source>
        <dbReference type="ARBA" id="ARBA00022801"/>
    </source>
</evidence>
<evidence type="ECO:0000256" key="4">
    <source>
        <dbReference type="SAM" id="Phobius"/>
    </source>
</evidence>
<dbReference type="PRINTS" id="PR00735">
    <property type="entry name" value="GLHYDRLASE8"/>
</dbReference>
<dbReference type="InterPro" id="IPR012341">
    <property type="entry name" value="6hp_glycosidase-like_sf"/>
</dbReference>
<protein>
    <submittedName>
        <fullName evidence="5">Beta-glucanase</fullName>
    </submittedName>
</protein>
<dbReference type="GO" id="GO:0004553">
    <property type="term" value="F:hydrolase activity, hydrolyzing O-glycosyl compounds"/>
    <property type="evidence" value="ECO:0007669"/>
    <property type="project" value="InterPro"/>
</dbReference>
<keyword evidence="3" id="KW-0326">Glycosidase</keyword>
<reference evidence="5" key="1">
    <citation type="journal article" date="2020" name="Biotechnol. Biofuels">
        <title>New insights from the biogas microbiome by comprehensive genome-resolved metagenomics of nearly 1600 species originating from multiple anaerobic digesters.</title>
        <authorList>
            <person name="Campanaro S."/>
            <person name="Treu L."/>
            <person name="Rodriguez-R L.M."/>
            <person name="Kovalovszki A."/>
            <person name="Ziels R.M."/>
            <person name="Maus I."/>
            <person name="Zhu X."/>
            <person name="Kougias P.G."/>
            <person name="Basile A."/>
            <person name="Luo G."/>
            <person name="Schluter A."/>
            <person name="Konstantinidis K.T."/>
            <person name="Angelidaki I."/>
        </authorList>
    </citation>
    <scope>NUCLEOTIDE SEQUENCE</scope>
    <source>
        <strain evidence="5">AS01afH2WH_6</strain>
    </source>
</reference>
<dbReference type="RefSeq" id="WP_273174033.1">
    <property type="nucleotide sequence ID" value="NZ_JAAXZR010000024.1"/>
</dbReference>
<keyword evidence="4" id="KW-1133">Transmembrane helix</keyword>
<dbReference type="Pfam" id="PF01270">
    <property type="entry name" value="Glyco_hydro_8"/>
    <property type="match status" value="1"/>
</dbReference>
<proteinExistence type="inferred from homology"/>
<gene>
    <name evidence="5" type="ORF">GXW98_06940</name>
</gene>
<evidence type="ECO:0000256" key="3">
    <source>
        <dbReference type="ARBA" id="ARBA00023295"/>
    </source>
</evidence>
<dbReference type="GO" id="GO:0005975">
    <property type="term" value="P:carbohydrate metabolic process"/>
    <property type="evidence" value="ECO:0007669"/>
    <property type="project" value="InterPro"/>
</dbReference>
<evidence type="ECO:0000256" key="1">
    <source>
        <dbReference type="ARBA" id="ARBA00009209"/>
    </source>
</evidence>
<comment type="caution">
    <text evidence="5">The sequence shown here is derived from an EMBL/GenBank/DDBJ whole genome shotgun (WGS) entry which is preliminary data.</text>
</comment>
<feature type="transmembrane region" description="Helical" evidence="4">
    <location>
        <begin position="6"/>
        <end position="27"/>
    </location>
</feature>
<evidence type="ECO:0000313" key="5">
    <source>
        <dbReference type="EMBL" id="NLT79999.1"/>
    </source>
</evidence>
<dbReference type="EMBL" id="JAAXZR010000024">
    <property type="protein sequence ID" value="NLT79999.1"/>
    <property type="molecule type" value="Genomic_DNA"/>
</dbReference>
<dbReference type="AlphaFoldDB" id="A0A971ID05"/>
<dbReference type="Proteomes" id="UP000767327">
    <property type="component" value="Unassembled WGS sequence"/>
</dbReference>
<name>A0A971ID05_9BIFI</name>
<dbReference type="Gene3D" id="1.50.10.10">
    <property type="match status" value="1"/>
</dbReference>